<name>A0ABS9MNE5_9BURK</name>
<accession>A0ABS9MNE5</accession>
<dbReference type="Proteomes" id="UP001297600">
    <property type="component" value="Unassembled WGS sequence"/>
</dbReference>
<protein>
    <submittedName>
        <fullName evidence="1">Uncharacterized protein</fullName>
    </submittedName>
</protein>
<keyword evidence="2" id="KW-1185">Reference proteome</keyword>
<evidence type="ECO:0000313" key="1">
    <source>
        <dbReference type="EMBL" id="MCG5030145.1"/>
    </source>
</evidence>
<evidence type="ECO:0000313" key="2">
    <source>
        <dbReference type="Proteomes" id="UP001297600"/>
    </source>
</evidence>
<reference evidence="1 2" key="1">
    <citation type="submission" date="2022-02" db="EMBL/GenBank/DDBJ databases">
        <title>Mesosutterella porci, a novel member of the family Sutterellaceae from pig feces.</title>
        <authorList>
            <person name="Wylensek D."/>
            <person name="Clavel T."/>
        </authorList>
    </citation>
    <scope>NUCLEOTIDE SEQUENCE [LARGE SCALE GENOMIC DNA]</scope>
    <source>
        <strain evidence="2">oilRF-744-wt-GAM-9</strain>
    </source>
</reference>
<sequence length="192" mass="21695">METQKQPESQIEKEPIRTTRFGRHRGEEDITIEFSADGHAFSVKGKNIGGRIVQAMDDALAPEIPKGSLLLVDEKTTSIEKDGLFVFDQSVLGGCDIAFVGKLKDGRYRYTSDYKAPKILSDLSSLKLIGRVWEVEGRVPFKTLSGEKTEDGGIKVREVKVSMIWLPIWPREHMFWCHEDKKFSKPAAQRAL</sequence>
<comment type="caution">
    <text evidence="1">The sequence shown here is derived from an EMBL/GenBank/DDBJ whole genome shotgun (WGS) entry which is preliminary data.</text>
</comment>
<dbReference type="EMBL" id="JAKNCT010000001">
    <property type="protein sequence ID" value="MCG5030145.1"/>
    <property type="molecule type" value="Genomic_DNA"/>
</dbReference>
<proteinExistence type="predicted"/>
<organism evidence="1 2">
    <name type="scientific">Mesosutterella porci</name>
    <dbReference type="NCBI Taxonomy" id="2915351"/>
    <lineage>
        <taxon>Bacteria</taxon>
        <taxon>Pseudomonadati</taxon>
        <taxon>Pseudomonadota</taxon>
        <taxon>Betaproteobacteria</taxon>
        <taxon>Burkholderiales</taxon>
        <taxon>Sutterellaceae</taxon>
        <taxon>Mesosutterella</taxon>
    </lineage>
</organism>
<dbReference type="RefSeq" id="WP_237977797.1">
    <property type="nucleotide sequence ID" value="NZ_JAKNCT010000001.1"/>
</dbReference>
<gene>
    <name evidence="1" type="ORF">MAF45_01570</name>
</gene>